<protein>
    <submittedName>
        <fullName evidence="2">Uncharacterized protein</fullName>
    </submittedName>
</protein>
<proteinExistence type="evidence at transcript level"/>
<feature type="region of interest" description="Disordered" evidence="1">
    <location>
        <begin position="31"/>
        <end position="84"/>
    </location>
</feature>
<accession>C0P4D0</accession>
<reference evidence="2" key="1">
    <citation type="journal article" date="2009" name="PLoS Genet.">
        <title>Sequencing, mapping, and analysis of 27,455 maize full-length cDNAs.</title>
        <authorList>
            <person name="Soderlund C."/>
            <person name="Descour A."/>
            <person name="Kudrna D."/>
            <person name="Bomhoff M."/>
            <person name="Boyd L."/>
            <person name="Currie J."/>
            <person name="Angelova A."/>
            <person name="Collura K."/>
            <person name="Wissotski M."/>
            <person name="Ashley E."/>
            <person name="Morrow D."/>
            <person name="Fernandes J."/>
            <person name="Walbot V."/>
            <person name="Yu Y."/>
        </authorList>
    </citation>
    <scope>NUCLEOTIDE SEQUENCE</scope>
    <source>
        <strain evidence="2">B73</strain>
    </source>
</reference>
<feature type="compositionally biased region" description="Low complexity" evidence="1">
    <location>
        <begin position="57"/>
        <end position="67"/>
    </location>
</feature>
<name>C0P4D0_MAIZE</name>
<dbReference type="EMBL" id="BT063149">
    <property type="protein sequence ID" value="ACN27846.1"/>
    <property type="molecule type" value="mRNA"/>
</dbReference>
<dbReference type="AlphaFoldDB" id="C0P4D0"/>
<reference evidence="2" key="2">
    <citation type="submission" date="2012-06" db="EMBL/GenBank/DDBJ databases">
        <authorList>
            <person name="Yu Y."/>
            <person name="Currie J."/>
            <person name="Lomeli R."/>
            <person name="Angelova A."/>
            <person name="Collura K."/>
            <person name="Wissotski M."/>
            <person name="Campos D."/>
            <person name="Kudrna D."/>
            <person name="Golser W."/>
            <person name="Ashely E."/>
            <person name="Descour A."/>
            <person name="Fernandes J."/>
            <person name="Soderlund C."/>
            <person name="Walbot V."/>
        </authorList>
    </citation>
    <scope>NUCLEOTIDE SEQUENCE</scope>
    <source>
        <strain evidence="2">B73</strain>
    </source>
</reference>
<sequence length="135" mass="14280">MQDNMHGWMYTFSGGEGGVEVDDVGAGVAARRRAERPEGAAVLGRGAGDGEAERGAVDAAGAHAGAGLDPPGQAPRAAHRRRLAPVRALGRALQHAPPPARRHREGARVRRQLLARQLPACMHAPCIRLKSYTDQ</sequence>
<evidence type="ECO:0000313" key="2">
    <source>
        <dbReference type="EMBL" id="ACN27846.1"/>
    </source>
</evidence>
<organism evidence="2">
    <name type="scientific">Zea mays</name>
    <name type="common">Maize</name>
    <dbReference type="NCBI Taxonomy" id="4577"/>
    <lineage>
        <taxon>Eukaryota</taxon>
        <taxon>Viridiplantae</taxon>
        <taxon>Streptophyta</taxon>
        <taxon>Embryophyta</taxon>
        <taxon>Tracheophyta</taxon>
        <taxon>Spermatophyta</taxon>
        <taxon>Magnoliopsida</taxon>
        <taxon>Liliopsida</taxon>
        <taxon>Poales</taxon>
        <taxon>Poaceae</taxon>
        <taxon>PACMAD clade</taxon>
        <taxon>Panicoideae</taxon>
        <taxon>Andropogonodae</taxon>
        <taxon>Andropogoneae</taxon>
        <taxon>Tripsacinae</taxon>
        <taxon>Zea</taxon>
    </lineage>
</organism>
<evidence type="ECO:0000256" key="1">
    <source>
        <dbReference type="SAM" id="MobiDB-lite"/>
    </source>
</evidence>